<keyword evidence="2 4" id="KW-0863">Zinc-finger</keyword>
<evidence type="ECO:0000256" key="1">
    <source>
        <dbReference type="ARBA" id="ARBA00022723"/>
    </source>
</evidence>
<feature type="compositionally biased region" description="Low complexity" evidence="5">
    <location>
        <begin position="38"/>
        <end position="55"/>
    </location>
</feature>
<evidence type="ECO:0000256" key="2">
    <source>
        <dbReference type="ARBA" id="ARBA00022771"/>
    </source>
</evidence>
<organism evidence="7 8">
    <name type="scientific">Prorocentrum cordatum</name>
    <dbReference type="NCBI Taxonomy" id="2364126"/>
    <lineage>
        <taxon>Eukaryota</taxon>
        <taxon>Sar</taxon>
        <taxon>Alveolata</taxon>
        <taxon>Dinophyceae</taxon>
        <taxon>Prorocentrales</taxon>
        <taxon>Prorocentraceae</taxon>
        <taxon>Prorocentrum</taxon>
    </lineage>
</organism>
<feature type="compositionally biased region" description="Low complexity" evidence="5">
    <location>
        <begin position="1"/>
        <end position="17"/>
    </location>
</feature>
<name>A0ABN9VBZ6_9DINO</name>
<feature type="compositionally biased region" description="Basic residues" evidence="5">
    <location>
        <begin position="24"/>
        <end position="37"/>
    </location>
</feature>
<evidence type="ECO:0000256" key="5">
    <source>
        <dbReference type="SAM" id="MobiDB-lite"/>
    </source>
</evidence>
<dbReference type="PROSITE" id="PS50103">
    <property type="entry name" value="ZF_C3H1"/>
    <property type="match status" value="1"/>
</dbReference>
<feature type="non-terminal residue" evidence="7">
    <location>
        <position position="1"/>
    </location>
</feature>
<proteinExistence type="predicted"/>
<keyword evidence="1 4" id="KW-0479">Metal-binding</keyword>
<gene>
    <name evidence="7" type="ORF">PCOR1329_LOCUS56552</name>
</gene>
<evidence type="ECO:0000313" key="7">
    <source>
        <dbReference type="EMBL" id="CAK0870432.1"/>
    </source>
</evidence>
<keyword evidence="8" id="KW-1185">Reference proteome</keyword>
<dbReference type="SMART" id="SM00356">
    <property type="entry name" value="ZnF_C3H1"/>
    <property type="match status" value="1"/>
</dbReference>
<evidence type="ECO:0000313" key="8">
    <source>
        <dbReference type="Proteomes" id="UP001189429"/>
    </source>
</evidence>
<dbReference type="Gene3D" id="3.30.1370.210">
    <property type="match status" value="1"/>
</dbReference>
<accession>A0ABN9VBZ6</accession>
<feature type="domain" description="C3H1-type" evidence="6">
    <location>
        <begin position="93"/>
        <end position="120"/>
    </location>
</feature>
<dbReference type="InterPro" id="IPR000571">
    <property type="entry name" value="Znf_CCCH"/>
</dbReference>
<keyword evidence="3 4" id="KW-0862">Zinc</keyword>
<reference evidence="7" key="1">
    <citation type="submission" date="2023-10" db="EMBL/GenBank/DDBJ databases">
        <authorList>
            <person name="Chen Y."/>
            <person name="Shah S."/>
            <person name="Dougan E. K."/>
            <person name="Thang M."/>
            <person name="Chan C."/>
        </authorList>
    </citation>
    <scope>NUCLEOTIDE SEQUENCE [LARGE SCALE GENOMIC DNA]</scope>
</reference>
<comment type="caution">
    <text evidence="7">The sequence shown here is derived from an EMBL/GenBank/DDBJ whole genome shotgun (WGS) entry which is preliminary data.</text>
</comment>
<dbReference type="Proteomes" id="UP001189429">
    <property type="component" value="Unassembled WGS sequence"/>
</dbReference>
<feature type="zinc finger region" description="C3H1-type" evidence="4">
    <location>
        <begin position="93"/>
        <end position="120"/>
    </location>
</feature>
<evidence type="ECO:0000256" key="4">
    <source>
        <dbReference type="PROSITE-ProRule" id="PRU00723"/>
    </source>
</evidence>
<dbReference type="SUPFAM" id="SSF90229">
    <property type="entry name" value="CCCH zinc finger"/>
    <property type="match status" value="1"/>
</dbReference>
<feature type="region of interest" description="Disordered" evidence="5">
    <location>
        <begin position="1"/>
        <end position="89"/>
    </location>
</feature>
<dbReference type="EMBL" id="CAUYUJ010016961">
    <property type="protein sequence ID" value="CAK0870432.1"/>
    <property type="molecule type" value="Genomic_DNA"/>
</dbReference>
<evidence type="ECO:0000256" key="3">
    <source>
        <dbReference type="ARBA" id="ARBA00022833"/>
    </source>
</evidence>
<protein>
    <recommendedName>
        <fullName evidence="6">C3H1-type domain-containing protein</fullName>
    </recommendedName>
</protein>
<sequence>ELFSATNARFPAATAATTPPPASAHRKGRVMPRRRARGAASSTSEGSGSSTDSAAPLPPPGIEICTGRPAGADALPWARQDDEDEKQRQPALFHKTKMCKFNQLGMCTRGEMCRFAHGKHDMNQLPDLSRTKLCKALAQGAAAVLLMLHSASLSPACLSPSPFSHLPRPSVVLPSCASSLGRGALPLLHADATPASLTVFYACDGPLQALQ</sequence>
<evidence type="ECO:0000259" key="6">
    <source>
        <dbReference type="PROSITE" id="PS50103"/>
    </source>
</evidence>
<dbReference type="InterPro" id="IPR036855">
    <property type="entry name" value="Znf_CCCH_sf"/>
</dbReference>